<feature type="signal peptide" evidence="13">
    <location>
        <begin position="1"/>
        <end position="17"/>
    </location>
</feature>
<evidence type="ECO:0000256" key="6">
    <source>
        <dbReference type="ARBA" id="ARBA00022692"/>
    </source>
</evidence>
<feature type="transmembrane region" description="Helical" evidence="12">
    <location>
        <begin position="970"/>
        <end position="990"/>
    </location>
</feature>
<dbReference type="Pfam" id="PF13855">
    <property type="entry name" value="LRR_8"/>
    <property type="match status" value="2"/>
</dbReference>
<organism evidence="15 16">
    <name type="scientific">Rhynchospora tenuis</name>
    <dbReference type="NCBI Taxonomy" id="198213"/>
    <lineage>
        <taxon>Eukaryota</taxon>
        <taxon>Viridiplantae</taxon>
        <taxon>Streptophyta</taxon>
        <taxon>Embryophyta</taxon>
        <taxon>Tracheophyta</taxon>
        <taxon>Spermatophyta</taxon>
        <taxon>Magnoliopsida</taxon>
        <taxon>Liliopsida</taxon>
        <taxon>Poales</taxon>
        <taxon>Cyperaceae</taxon>
        <taxon>Cyperoideae</taxon>
        <taxon>Rhynchosporeae</taxon>
        <taxon>Rhynchospora</taxon>
    </lineage>
</organism>
<dbReference type="AlphaFoldDB" id="A0AAD5ZDY5"/>
<keyword evidence="11" id="KW-0325">Glycoprotein</keyword>
<comment type="subcellular location">
    <subcellularLocation>
        <location evidence="1">Cell membrane</location>
        <topology evidence="1">Single-pass type I membrane protein</topology>
    </subcellularLocation>
</comment>
<reference evidence="15 16" key="1">
    <citation type="journal article" date="2022" name="Cell">
        <title>Repeat-based holocentromeres influence genome architecture and karyotype evolution.</title>
        <authorList>
            <person name="Hofstatter P.G."/>
            <person name="Thangavel G."/>
            <person name="Lux T."/>
            <person name="Neumann P."/>
            <person name="Vondrak T."/>
            <person name="Novak P."/>
            <person name="Zhang M."/>
            <person name="Costa L."/>
            <person name="Castellani M."/>
            <person name="Scott A."/>
            <person name="Toegelov H."/>
            <person name="Fuchs J."/>
            <person name="Mata-Sucre Y."/>
            <person name="Dias Y."/>
            <person name="Vanzela A.L.L."/>
            <person name="Huettel B."/>
            <person name="Almeida C.C.S."/>
            <person name="Simkova H."/>
            <person name="Souza G."/>
            <person name="Pedrosa-Harand A."/>
            <person name="Macas J."/>
            <person name="Mayer K.F.X."/>
            <person name="Houben A."/>
            <person name="Marques A."/>
        </authorList>
    </citation>
    <scope>NUCLEOTIDE SEQUENCE [LARGE SCALE GENOMIC DNA]</scope>
    <source>
        <strain evidence="15">RhyTen1mFocal</strain>
    </source>
</reference>
<evidence type="ECO:0000259" key="14">
    <source>
        <dbReference type="Pfam" id="PF08263"/>
    </source>
</evidence>
<keyword evidence="16" id="KW-1185">Reference proteome</keyword>
<feature type="transmembrane region" description="Helical" evidence="12">
    <location>
        <begin position="940"/>
        <end position="963"/>
    </location>
</feature>
<dbReference type="PANTHER" id="PTHR48063">
    <property type="entry name" value="LRR RECEPTOR-LIKE KINASE"/>
    <property type="match status" value="1"/>
</dbReference>
<keyword evidence="3" id="KW-1003">Cell membrane</keyword>
<evidence type="ECO:0000256" key="5">
    <source>
        <dbReference type="ARBA" id="ARBA00022626"/>
    </source>
</evidence>
<dbReference type="Proteomes" id="UP001210211">
    <property type="component" value="Unassembled WGS sequence"/>
</dbReference>
<dbReference type="Pfam" id="PF00560">
    <property type="entry name" value="LRR_1"/>
    <property type="match status" value="11"/>
</dbReference>
<accession>A0AAD5ZDY5</accession>
<evidence type="ECO:0000313" key="15">
    <source>
        <dbReference type="EMBL" id="KAJ3691574.1"/>
    </source>
</evidence>
<gene>
    <name evidence="15" type="ORF">LUZ61_020738</name>
</gene>
<dbReference type="GO" id="GO:0009742">
    <property type="term" value="P:brassinosteroid mediated signaling pathway"/>
    <property type="evidence" value="ECO:0007669"/>
    <property type="project" value="UniProtKB-KW"/>
</dbReference>
<keyword evidence="8" id="KW-0677">Repeat</keyword>
<evidence type="ECO:0000256" key="3">
    <source>
        <dbReference type="ARBA" id="ARBA00022475"/>
    </source>
</evidence>
<keyword evidence="9 12" id="KW-1133">Transmembrane helix</keyword>
<evidence type="ECO:0000256" key="8">
    <source>
        <dbReference type="ARBA" id="ARBA00022737"/>
    </source>
</evidence>
<dbReference type="SMART" id="SM00369">
    <property type="entry name" value="LRR_TYP"/>
    <property type="match status" value="11"/>
</dbReference>
<evidence type="ECO:0000256" key="4">
    <source>
        <dbReference type="ARBA" id="ARBA00022614"/>
    </source>
</evidence>
<protein>
    <recommendedName>
        <fullName evidence="14">Leucine-rich repeat-containing N-terminal plant-type domain-containing protein</fullName>
    </recommendedName>
</protein>
<dbReference type="Pfam" id="PF08263">
    <property type="entry name" value="LRRNT_2"/>
    <property type="match status" value="1"/>
</dbReference>
<sequence>MQHFLPIFLIFLVIIQAFSVNCCLEHERRALLKFKDSISDPSDRLASWIGNKCCNWVGIRCSNRTGSVIKLDLQNSYLDTISDGDSDYGWNKHSLSGKISPALQILSDLEYLDLSFNNFSGNKFPKFVSKFKYLNYLSLSSTGLSGIIPHELGNLSKLQHLDLSFMPDILVSNVWWLSQLISLKYLYLIEINLLDSKEWAQALNKLPLLQALYLTGNNLSTIPASFNGLNFPSLKTLSISDNSFNTRIPDWIVNLSKITDLLLGNCSFVGLIPNQLNNLTSLQTLFLWGNSMEGPMPPLHNLRNLTQLWIDDVNIGQDIREVMSKLSNVTLDKLEVLSLSNNSLHGNLTGWVSKLRRLNTLGLFNNNLNDTIPTEIGNITSLETIYLSGNSLTGEFSKTFTGLSNLKELYLDFNNITITVGRQWVPPFQLEALSLYGCILGPHFPPWLRKQTRIFSIDLSNTGIVDIIPNWFWNNLDLNEIYLSDNQMTGMLPLSLKKLKNLYFLDLSNNSFEGGLPSLPYSIMSVMLPYNLLSGPLPHHVEAPYLSILDLSNNLLNGTIDHLTCGLDRLTILDLEQNNLSGNLPQCWPSTLRVVNMARNLLNDNIEHLSCGLHDLTILNLAENSFFGNLPHCWPTALKVVNLANNNLSGTIPNSIGSLIFLEILQLNNNSLTGELPSKLQFCQNLIVLDIGENKFSGQIPYWIGESLSNLTILRLRSNMFSGKIPIQLMYLAKLQVLDFARNHISGSIPEKFEHLNVMASLKDGNNSSYQDFLSTNNEQYYSISMLISIKGLELEFTKTLSFLKSIDLSNNNLTGEIPQKITTLLALRNLNLSNNHLQGSIPLQIGQMQTIESLDLKMNKLSGIIPKSLANLNFLTTLNLSYNNLSGPIPTGNQLQSLDDPSIYIGNNYLCGKPLSKSCSNNETPNVYEKYDNDDRDKVLLYLFVALGFVLGFWAICGILLFKTNWRHCFFWMVDNVFVSVYVYIARLIKALHFFVKKYKADEGR</sequence>
<dbReference type="GO" id="GO:0005886">
    <property type="term" value="C:plasma membrane"/>
    <property type="evidence" value="ECO:0007669"/>
    <property type="project" value="UniProtKB-SubCell"/>
</dbReference>
<evidence type="ECO:0000256" key="11">
    <source>
        <dbReference type="ARBA" id="ARBA00023180"/>
    </source>
</evidence>
<dbReference type="FunFam" id="3.80.10.10:FF:000111">
    <property type="entry name" value="LRR receptor-like serine/threonine-protein kinase ERECTA"/>
    <property type="match status" value="1"/>
</dbReference>
<feature type="chain" id="PRO_5042120421" description="Leucine-rich repeat-containing N-terminal plant-type domain-containing protein" evidence="13">
    <location>
        <begin position="18"/>
        <end position="1006"/>
    </location>
</feature>
<keyword evidence="10 12" id="KW-0472">Membrane</keyword>
<dbReference type="FunFam" id="3.80.10.10:FF:000095">
    <property type="entry name" value="LRR receptor-like serine/threonine-protein kinase GSO1"/>
    <property type="match status" value="1"/>
</dbReference>
<dbReference type="InterPro" id="IPR001611">
    <property type="entry name" value="Leu-rich_rpt"/>
</dbReference>
<name>A0AAD5ZDY5_9POAL</name>
<feature type="domain" description="Leucine-rich repeat-containing N-terminal plant-type" evidence="14">
    <location>
        <begin position="25"/>
        <end position="62"/>
    </location>
</feature>
<dbReference type="FunFam" id="3.80.10.10:FF:000041">
    <property type="entry name" value="LRR receptor-like serine/threonine-protein kinase ERECTA"/>
    <property type="match status" value="1"/>
</dbReference>
<evidence type="ECO:0000256" key="2">
    <source>
        <dbReference type="ARBA" id="ARBA00009592"/>
    </source>
</evidence>
<dbReference type="InterPro" id="IPR003591">
    <property type="entry name" value="Leu-rich_rpt_typical-subtyp"/>
</dbReference>
<dbReference type="InterPro" id="IPR046956">
    <property type="entry name" value="RLP23-like"/>
</dbReference>
<dbReference type="InterPro" id="IPR032675">
    <property type="entry name" value="LRR_dom_sf"/>
</dbReference>
<keyword evidence="7 13" id="KW-0732">Signal</keyword>
<dbReference type="SUPFAM" id="SSF52058">
    <property type="entry name" value="L domain-like"/>
    <property type="match status" value="2"/>
</dbReference>
<dbReference type="SMART" id="SM00365">
    <property type="entry name" value="LRR_SD22"/>
    <property type="match status" value="7"/>
</dbReference>
<keyword evidence="4" id="KW-0433">Leucine-rich repeat</keyword>
<evidence type="ECO:0000256" key="13">
    <source>
        <dbReference type="SAM" id="SignalP"/>
    </source>
</evidence>
<evidence type="ECO:0000313" key="16">
    <source>
        <dbReference type="Proteomes" id="UP001210211"/>
    </source>
</evidence>
<evidence type="ECO:0000256" key="7">
    <source>
        <dbReference type="ARBA" id="ARBA00022729"/>
    </source>
</evidence>
<evidence type="ECO:0000256" key="9">
    <source>
        <dbReference type="ARBA" id="ARBA00022989"/>
    </source>
</evidence>
<evidence type="ECO:0000256" key="1">
    <source>
        <dbReference type="ARBA" id="ARBA00004251"/>
    </source>
</evidence>
<dbReference type="SUPFAM" id="SSF52047">
    <property type="entry name" value="RNI-like"/>
    <property type="match status" value="1"/>
</dbReference>
<keyword evidence="5" id="KW-1070">Brassinosteroid signaling pathway</keyword>
<keyword evidence="6 12" id="KW-0812">Transmembrane</keyword>
<dbReference type="Gene3D" id="3.80.10.10">
    <property type="entry name" value="Ribonuclease Inhibitor"/>
    <property type="match status" value="5"/>
</dbReference>
<evidence type="ECO:0000256" key="12">
    <source>
        <dbReference type="SAM" id="Phobius"/>
    </source>
</evidence>
<dbReference type="InterPro" id="IPR013210">
    <property type="entry name" value="LRR_N_plant-typ"/>
</dbReference>
<comment type="similarity">
    <text evidence="2">Belongs to the RLP family.</text>
</comment>
<comment type="caution">
    <text evidence="15">The sequence shown here is derived from an EMBL/GenBank/DDBJ whole genome shotgun (WGS) entry which is preliminary data.</text>
</comment>
<proteinExistence type="inferred from homology"/>
<dbReference type="EMBL" id="JAMRDG010000002">
    <property type="protein sequence ID" value="KAJ3691574.1"/>
    <property type="molecule type" value="Genomic_DNA"/>
</dbReference>
<evidence type="ECO:0000256" key="10">
    <source>
        <dbReference type="ARBA" id="ARBA00023136"/>
    </source>
</evidence>